<dbReference type="InterPro" id="IPR011050">
    <property type="entry name" value="Pectin_lyase_fold/virulence"/>
</dbReference>
<feature type="domain" description="Pectinesterase catalytic" evidence="14">
    <location>
        <begin position="303"/>
        <end position="598"/>
    </location>
</feature>
<keyword evidence="9" id="KW-0063">Aspartyl esterase</keyword>
<evidence type="ECO:0000313" key="16">
    <source>
        <dbReference type="Proteomes" id="UP000249497"/>
    </source>
</evidence>
<dbReference type="GO" id="GO:0030599">
    <property type="term" value="F:pectinesterase activity"/>
    <property type="evidence" value="ECO:0007669"/>
    <property type="project" value="UniProtKB-EC"/>
</dbReference>
<dbReference type="GeneID" id="37179181"/>
<feature type="region of interest" description="Disordered" evidence="12">
    <location>
        <begin position="620"/>
        <end position="641"/>
    </location>
</feature>
<evidence type="ECO:0000256" key="11">
    <source>
        <dbReference type="ARBA" id="ARBA00047928"/>
    </source>
</evidence>
<dbReference type="PANTHER" id="PTHR31321:SF58">
    <property type="entry name" value="METHYLESTERASE, PUTATIVE-RELATED"/>
    <property type="match status" value="1"/>
</dbReference>
<dbReference type="Pfam" id="PF01095">
    <property type="entry name" value="Pectinesterase"/>
    <property type="match status" value="3"/>
</dbReference>
<dbReference type="Gene3D" id="2.160.20.10">
    <property type="entry name" value="Single-stranded right-handed beta-helix, Pectin lyase-like"/>
    <property type="match status" value="4"/>
</dbReference>
<evidence type="ECO:0000256" key="12">
    <source>
        <dbReference type="SAM" id="MobiDB-lite"/>
    </source>
</evidence>
<evidence type="ECO:0000256" key="3">
    <source>
        <dbReference type="ARBA" id="ARBA00005184"/>
    </source>
</evidence>
<keyword evidence="6" id="KW-0964">Secreted</keyword>
<dbReference type="GO" id="GO:0042545">
    <property type="term" value="P:cell wall modification"/>
    <property type="evidence" value="ECO:0007669"/>
    <property type="project" value="InterPro"/>
</dbReference>
<proteinExistence type="inferred from homology"/>
<comment type="function">
    <text evidence="1">Involved in maceration and soft-rotting of plant tissue.</text>
</comment>
<evidence type="ECO:0000256" key="8">
    <source>
        <dbReference type="ARBA" id="ARBA00022801"/>
    </source>
</evidence>
<evidence type="ECO:0000256" key="5">
    <source>
        <dbReference type="ARBA" id="ARBA00013229"/>
    </source>
</evidence>
<evidence type="ECO:0000256" key="9">
    <source>
        <dbReference type="ARBA" id="ARBA00023085"/>
    </source>
</evidence>
<evidence type="ECO:0000256" key="2">
    <source>
        <dbReference type="ARBA" id="ARBA00004613"/>
    </source>
</evidence>
<protein>
    <recommendedName>
        <fullName evidence="5">pectinesterase</fullName>
        <ecNumber evidence="5">3.1.1.11</ecNumber>
    </recommendedName>
</protein>
<evidence type="ECO:0000259" key="14">
    <source>
        <dbReference type="Pfam" id="PF01095"/>
    </source>
</evidence>
<keyword evidence="15" id="KW-0456">Lyase</keyword>
<dbReference type="GO" id="GO:0005576">
    <property type="term" value="C:extracellular region"/>
    <property type="evidence" value="ECO:0007669"/>
    <property type="project" value="UniProtKB-SubCell"/>
</dbReference>
<feature type="chain" id="PRO_5035937132" description="pectinesterase" evidence="13">
    <location>
        <begin position="21"/>
        <end position="1665"/>
    </location>
</feature>
<comment type="similarity">
    <text evidence="4">Belongs to the pectinesterase family.</text>
</comment>
<evidence type="ECO:0000313" key="15">
    <source>
        <dbReference type="EMBL" id="RAH76170.1"/>
    </source>
</evidence>
<evidence type="ECO:0000256" key="7">
    <source>
        <dbReference type="ARBA" id="ARBA00022729"/>
    </source>
</evidence>
<dbReference type="GO" id="GO:0016829">
    <property type="term" value="F:lyase activity"/>
    <property type="evidence" value="ECO:0007669"/>
    <property type="project" value="UniProtKB-KW"/>
</dbReference>
<feature type="domain" description="Pectinesterase catalytic" evidence="14">
    <location>
        <begin position="1015"/>
        <end position="1301"/>
    </location>
</feature>
<reference evidence="15 16" key="1">
    <citation type="submission" date="2018-02" db="EMBL/GenBank/DDBJ databases">
        <title>The genomes of Aspergillus section Nigri reveals drivers in fungal speciation.</title>
        <authorList>
            <consortium name="DOE Joint Genome Institute"/>
            <person name="Vesth T.C."/>
            <person name="Nybo J."/>
            <person name="Theobald S."/>
            <person name="Brandl J."/>
            <person name="Frisvad J.C."/>
            <person name="Nielsen K.F."/>
            <person name="Lyhne E.K."/>
            <person name="Kogle M.E."/>
            <person name="Kuo A."/>
            <person name="Riley R."/>
            <person name="Clum A."/>
            <person name="Nolan M."/>
            <person name="Lipzen A."/>
            <person name="Salamov A."/>
            <person name="Henrissat B."/>
            <person name="Wiebenga A."/>
            <person name="De vries R.P."/>
            <person name="Grigoriev I.V."/>
            <person name="Mortensen U.H."/>
            <person name="Andersen M.R."/>
            <person name="Baker S.E."/>
        </authorList>
    </citation>
    <scope>NUCLEOTIDE SEQUENCE [LARGE SCALE GENOMIC DNA]</scope>
    <source>
        <strain evidence="15 16">CBS 114.51</strain>
    </source>
</reference>
<comment type="catalytic activity">
    <reaction evidence="11">
        <text>[(1-&gt;4)-alpha-D-galacturonosyl methyl ester](n) + n H2O = [(1-&gt;4)-alpha-D-galacturonosyl](n) + n methanol + n H(+)</text>
        <dbReference type="Rhea" id="RHEA:22380"/>
        <dbReference type="Rhea" id="RHEA-COMP:14570"/>
        <dbReference type="Rhea" id="RHEA-COMP:14573"/>
        <dbReference type="ChEBI" id="CHEBI:15377"/>
        <dbReference type="ChEBI" id="CHEBI:15378"/>
        <dbReference type="ChEBI" id="CHEBI:17790"/>
        <dbReference type="ChEBI" id="CHEBI:140522"/>
        <dbReference type="ChEBI" id="CHEBI:140523"/>
        <dbReference type="EC" id="3.1.1.11"/>
    </reaction>
</comment>
<gene>
    <name evidence="15" type="ORF">BO86DRAFT_425529</name>
</gene>
<dbReference type="PANTHER" id="PTHR31321">
    <property type="entry name" value="ACYL-COA THIOESTER HYDROLASE YBHC-RELATED"/>
    <property type="match status" value="1"/>
</dbReference>
<dbReference type="RefSeq" id="XP_025522064.1">
    <property type="nucleotide sequence ID" value="XM_025675489.1"/>
</dbReference>
<evidence type="ECO:0000256" key="13">
    <source>
        <dbReference type="SAM" id="SignalP"/>
    </source>
</evidence>
<keyword evidence="8" id="KW-0378">Hydrolase</keyword>
<dbReference type="GO" id="GO:0045490">
    <property type="term" value="P:pectin catabolic process"/>
    <property type="evidence" value="ECO:0007669"/>
    <property type="project" value="TreeGrafter"/>
</dbReference>
<comment type="pathway">
    <text evidence="3">Glycan metabolism; pectin degradation; 2-dehydro-3-deoxy-D-gluconate from pectin: step 1/5.</text>
</comment>
<dbReference type="SUPFAM" id="SSF51126">
    <property type="entry name" value="Pectin lyase-like"/>
    <property type="match status" value="4"/>
</dbReference>
<dbReference type="InterPro" id="IPR012334">
    <property type="entry name" value="Pectin_lyas_fold"/>
</dbReference>
<dbReference type="Proteomes" id="UP000249497">
    <property type="component" value="Unassembled WGS sequence"/>
</dbReference>
<feature type="signal peptide" evidence="13">
    <location>
        <begin position="1"/>
        <end position="20"/>
    </location>
</feature>
<keyword evidence="16" id="KW-1185">Reference proteome</keyword>
<dbReference type="OrthoDB" id="1546079at2759"/>
<accession>A0A8T8WKZ6</accession>
<feature type="domain" description="Pectinesterase catalytic" evidence="14">
    <location>
        <begin position="651"/>
        <end position="944"/>
    </location>
</feature>
<keyword evidence="10" id="KW-0961">Cell wall biogenesis/degradation</keyword>
<organism evidence="15 16">
    <name type="scientific">Aspergillus japonicus CBS 114.51</name>
    <dbReference type="NCBI Taxonomy" id="1448312"/>
    <lineage>
        <taxon>Eukaryota</taxon>
        <taxon>Fungi</taxon>
        <taxon>Dikarya</taxon>
        <taxon>Ascomycota</taxon>
        <taxon>Pezizomycotina</taxon>
        <taxon>Eurotiomycetes</taxon>
        <taxon>Eurotiomycetidae</taxon>
        <taxon>Eurotiales</taxon>
        <taxon>Aspergillaceae</taxon>
        <taxon>Aspergillus</taxon>
        <taxon>Aspergillus subgen. Circumdati</taxon>
    </lineage>
</organism>
<dbReference type="EMBL" id="KZ824883">
    <property type="protein sequence ID" value="RAH76170.1"/>
    <property type="molecule type" value="Genomic_DNA"/>
</dbReference>
<evidence type="ECO:0000256" key="4">
    <source>
        <dbReference type="ARBA" id="ARBA00008891"/>
    </source>
</evidence>
<dbReference type="InterPro" id="IPR000070">
    <property type="entry name" value="Pectinesterase_cat"/>
</dbReference>
<comment type="subcellular location">
    <subcellularLocation>
        <location evidence="2">Secreted</location>
    </subcellularLocation>
</comment>
<dbReference type="FunFam" id="2.160.20.10:FF:000014">
    <property type="entry name" value="Pectinesterase"/>
    <property type="match status" value="3"/>
</dbReference>
<evidence type="ECO:0000256" key="6">
    <source>
        <dbReference type="ARBA" id="ARBA00022525"/>
    </source>
</evidence>
<evidence type="ECO:0000256" key="10">
    <source>
        <dbReference type="ARBA" id="ARBA00023316"/>
    </source>
</evidence>
<dbReference type="FunFam" id="2.160.20.10:FF:000103">
    <property type="entry name" value="Pectin methylesterase, putative"/>
    <property type="match status" value="1"/>
</dbReference>
<keyword evidence="7 13" id="KW-0732">Signal</keyword>
<dbReference type="EC" id="3.1.1.11" evidence="5"/>
<evidence type="ECO:0000256" key="1">
    <source>
        <dbReference type="ARBA" id="ARBA00003252"/>
    </source>
</evidence>
<sequence length="1665" mass="175593">MQVWSVLGVAGLALAQSCAAAFPSSSSSSSVLSPTSSTTAVIVATDASGQFTAIGDAISYAQSKGIPTVTVKAGTYTQAVTVSATATVVVIGEASSQQDYSQNQVTISATSPLTISSNVLGITFRNINFVNTATGSYAAATIRGSKNAFYGCQFVSAGSLGINANLGLAIIADSYIEALDKIIYGYPGLYVYNTTIVPVDNSALIVYNRGTTYNSVLYNSTVVFDSCSVQQKSGTSTKNVYLGAANNGYGSVVVYRDSTLGSLITATGAYTDSYSTDPRNFYASASVVASATSAAPTSTSTFVVSQNATTGQYRNVTAAIAALPSDGKAYTIYILAGTYTEQISITRSGKVTLRGETSFANDYTQNLVTIEFSNGELTSAGKDESTPVINAKKTDGTGLALYNINFQNTYPQTSNTAALAADFYGTNMAAYGCSFIGFQDTLLANKGTQVFSNCYIEGSIDYIWGYSTAYFHQCYIATNTPGACIAAQSRSSSTASGGYVFDTCYVTYTSTYGSTYGKSYLGRPYSEYSIAVYMNSYLDKHINAAGWEQWSTSSPNTAYVTFGEYNNSGPGAWSSSRVSFATNLTATQAASYSLSSWVGDTTWLDMTAYNYVPSYSLTGPSTTTSTNTSTSTATATWAHPTSGTVPPAGAVLVSPDGAVNGSYSSLTDALASLPDDSSTQIIFMYAGSYNEQVPSVDRDGPVMIIGYQSGSPGATYTNNQVTITYSRGLSVSPLPTGHSDAETATFATASNQIALYNINIINTANLDGSQSSYVTLAGSIYGSEIGFYGCSLVGWQDTLLTGSTTGYQYYESSYIEGAIDFIWGYSKAYFKGCTIGAKRQKSAITAQSRASSTAVGGYIFDQCLFDAASDATVDLTELVYLGRPYSEYALVVVKNSYLTDIINPSGWKVWSTTDPRTDYVTFAEYNNSGPGNWENNAASREAFEYCTLLTSDTYTLAEVMGSTDWIDMTYWNTIVTPEPASTTTTTTGSNSTTVYDGTTPPAGAYIVSKTAIANVTTYDTIQSALNALPTSSKVTPTVFIYPGTYEEQLVVNRSGTTIFMGYSDNHLDYSSNQVTIQYNHGVDTQADESNSDSATVYATGNYFQAVNINFVNNYGTTKNYASLGFAVKSSKYASLYGCQVTGNQDALLINGYFFASNSYIEGNIDMIWGSGSGYFLNSTISPNEDGINLTADKRTTSTTVGGFVFDQCTITPASGAGSMSEISLGRPWNNYARVAYVESYLDSCVEAAGWEQWSSSSPQTDGVLFGEYQNYGPGSSTADRASFATVLDASTVAQFELTNFFASTSWINFTLVDGTPFVPGNSTTLPVTSTGVIPSTSVLVTATPTATFTTLVTVTDKETAFTTLTPADRTSTVKVTVTQDIGTTVTLAESFKTTVEKTTISSTTTIVEPTVTSIKSTVITSSDIETITAPASTKTTTVKDTTTITATVTEGDVTTTVKSTVTATSTITSTTTSVKTSTPGTVKVTSYTTVTEGSGGTTTKSTKATTTTVDVTSTKTTTKSRALILPRAAVNAATVTQYTTLTTYVKTSTDALASPTVYVTSTTIKTTGKTTTLKASTSTITKTVKAVTVILTESSTKATVTTIKETVTLAIPTTTVLKTTTVSLEPSVTVTQRATSTRTSTISQTVTETETVTKTSKSAKACPTD</sequence>
<name>A0A8T8WKZ6_ASPJA</name>